<accession>A0ACD1ADG9</accession>
<keyword evidence="2" id="KW-1185">Reference proteome</keyword>
<dbReference type="Proteomes" id="UP000594014">
    <property type="component" value="Chromosome"/>
</dbReference>
<gene>
    <name evidence="1" type="ORF">FRZ06_14835</name>
</gene>
<dbReference type="EMBL" id="CP042469">
    <property type="protein sequence ID" value="QOX64525.1"/>
    <property type="molecule type" value="Genomic_DNA"/>
</dbReference>
<evidence type="ECO:0000313" key="2">
    <source>
        <dbReference type="Proteomes" id="UP000594014"/>
    </source>
</evidence>
<proteinExistence type="predicted"/>
<sequence>MKLKFKVGDNLMLKKLNGIVLFASCFLAGILISLQLNMVQNTDGVGLIPIHVAKAYEEQLSIIRTDKEQAKQKLAEAESKMTKLEEQIISGNLVLKSRMAELETYKMSAGVYDVEGPGITITIKEPEYIKELDILSEYIPEGGSVILFDYDLLVNLMNHLKRAGAEAISINGQRIIATTEFNYVNNAIYINRLPTAPPYIIKATGNPDTMESLLTLRKGILDVMKNQYGLQVRLEKNERIEIPRYSNHIKYKYAEPEE</sequence>
<evidence type="ECO:0000313" key="1">
    <source>
        <dbReference type="EMBL" id="QOX64525.1"/>
    </source>
</evidence>
<protein>
    <submittedName>
        <fullName evidence="1">DUF881 domain-containing protein</fullName>
    </submittedName>
</protein>
<name>A0ACD1ADG9_9FIRM</name>
<organism evidence="1 2">
    <name type="scientific">Anoxybacterium hadale</name>
    <dbReference type="NCBI Taxonomy" id="3408580"/>
    <lineage>
        <taxon>Bacteria</taxon>
        <taxon>Bacillati</taxon>
        <taxon>Bacillota</taxon>
        <taxon>Clostridia</taxon>
        <taxon>Peptostreptococcales</taxon>
        <taxon>Anaerovoracaceae</taxon>
        <taxon>Anoxybacterium</taxon>
    </lineage>
</organism>
<reference evidence="1" key="1">
    <citation type="submission" date="2019-08" db="EMBL/GenBank/DDBJ databases">
        <title>Genome sequence of Clostridiales bacterium MT110.</title>
        <authorList>
            <person name="Cao J."/>
        </authorList>
    </citation>
    <scope>NUCLEOTIDE SEQUENCE</scope>
    <source>
        <strain evidence="1">MT110</strain>
    </source>
</reference>